<dbReference type="Proteomes" id="UP001168098">
    <property type="component" value="Unassembled WGS sequence"/>
</dbReference>
<organism evidence="2 3">
    <name type="scientific">Vitis rotundifolia</name>
    <name type="common">Muscadine grape</name>
    <dbReference type="NCBI Taxonomy" id="103349"/>
    <lineage>
        <taxon>Eukaryota</taxon>
        <taxon>Viridiplantae</taxon>
        <taxon>Streptophyta</taxon>
        <taxon>Embryophyta</taxon>
        <taxon>Tracheophyta</taxon>
        <taxon>Spermatophyta</taxon>
        <taxon>Magnoliopsida</taxon>
        <taxon>eudicotyledons</taxon>
        <taxon>Gunneridae</taxon>
        <taxon>Pentapetalae</taxon>
        <taxon>rosids</taxon>
        <taxon>Vitales</taxon>
        <taxon>Vitaceae</taxon>
        <taxon>Viteae</taxon>
        <taxon>Vitis</taxon>
    </lineage>
</organism>
<dbReference type="PANTHER" id="PTHR34657">
    <property type="entry name" value="EMBRYO SAC DEVELOPMENT ARREST 6"/>
    <property type="match status" value="1"/>
</dbReference>
<evidence type="ECO:0008006" key="4">
    <source>
        <dbReference type="Google" id="ProtNLM"/>
    </source>
</evidence>
<proteinExistence type="predicted"/>
<evidence type="ECO:0000313" key="2">
    <source>
        <dbReference type="EMBL" id="KAJ9696982.1"/>
    </source>
</evidence>
<gene>
    <name evidence="2" type="ORF">PVL29_008959</name>
</gene>
<keyword evidence="3" id="KW-1185">Reference proteome</keyword>
<dbReference type="PANTHER" id="PTHR34657:SF4">
    <property type="entry name" value="EMBRYO SAC DEVELOPMENT ARREST 6"/>
    <property type="match status" value="1"/>
</dbReference>
<evidence type="ECO:0000313" key="3">
    <source>
        <dbReference type="Proteomes" id="UP001168098"/>
    </source>
</evidence>
<dbReference type="AlphaFoldDB" id="A0AA39DWW6"/>
<dbReference type="EMBL" id="JARBHA010000007">
    <property type="protein sequence ID" value="KAJ9696982.1"/>
    <property type="molecule type" value="Genomic_DNA"/>
</dbReference>
<protein>
    <recommendedName>
        <fullName evidence="4">Embryo sac development arrest 6</fullName>
    </recommendedName>
</protein>
<feature type="region of interest" description="Disordered" evidence="1">
    <location>
        <begin position="1"/>
        <end position="31"/>
    </location>
</feature>
<accession>A0AA39DWW6</accession>
<reference evidence="2 3" key="1">
    <citation type="journal article" date="2023" name="BMC Biotechnol.">
        <title>Vitis rotundifolia cv Carlos genome sequencing.</title>
        <authorList>
            <person name="Huff M."/>
            <person name="Hulse-Kemp A."/>
            <person name="Scheffler B."/>
            <person name="Youngblood R."/>
            <person name="Simpson S."/>
            <person name="Babiker E."/>
            <person name="Staton M."/>
        </authorList>
    </citation>
    <scope>NUCLEOTIDE SEQUENCE [LARGE SCALE GENOMIC DNA]</scope>
    <source>
        <tissue evidence="2">Leaf</tissue>
    </source>
</reference>
<name>A0AA39DWW6_VITRO</name>
<feature type="compositionally biased region" description="Basic and acidic residues" evidence="1">
    <location>
        <begin position="20"/>
        <end position="31"/>
    </location>
</feature>
<comment type="caution">
    <text evidence="2">The sequence shown here is derived from an EMBL/GenBank/DDBJ whole genome shotgun (WGS) entry which is preliminary data.</text>
</comment>
<sequence length="141" mass="15325">MSTKLKPPPRRFSTLGASNKRKERDGFDAHEIPKIPKLITPQAATVTASPKSLEPASHNRLLAGYLAHEFLTKGTVFGEKCPSARAEAKPVPAELKKGRGGAEPKLEAFKRYVAVSDLLKTDGAHIPGIINPTQLGRYLQM</sequence>
<evidence type="ECO:0000256" key="1">
    <source>
        <dbReference type="SAM" id="MobiDB-lite"/>
    </source>
</evidence>